<protein>
    <submittedName>
        <fullName evidence="2">DUF2069 domain-containing protein</fullName>
    </submittedName>
</protein>
<sequence length="153" mass="16813">MTPRKNAPTSPASMPSPAIGANTQTYRTARMALVALIVLCFAWEAWLAPLRPGGSLLVLKIVPLLLPLHGVLKRNVYTLQWSTMLILAYFTEGVVRGMTDPAPIAPLAWSETALSTLYFVCTVLYLVPFKRAAKQRAKDLAEDSANVRTHDHP</sequence>
<keyword evidence="1" id="KW-1133">Transmembrane helix</keyword>
<name>A0A494X2U0_9BURK</name>
<dbReference type="InterPro" id="IPR018643">
    <property type="entry name" value="DUF2069_membrane"/>
</dbReference>
<evidence type="ECO:0000313" key="3">
    <source>
        <dbReference type="Proteomes" id="UP000270342"/>
    </source>
</evidence>
<dbReference type="EMBL" id="RBZU01000018">
    <property type="protein sequence ID" value="RKP45017.1"/>
    <property type="molecule type" value="Genomic_DNA"/>
</dbReference>
<feature type="transmembrane region" description="Helical" evidence="1">
    <location>
        <begin position="31"/>
        <end position="48"/>
    </location>
</feature>
<comment type="caution">
    <text evidence="2">The sequence shown here is derived from an EMBL/GenBank/DDBJ whole genome shotgun (WGS) entry which is preliminary data.</text>
</comment>
<evidence type="ECO:0000313" key="2">
    <source>
        <dbReference type="EMBL" id="RKP45017.1"/>
    </source>
</evidence>
<evidence type="ECO:0000256" key="1">
    <source>
        <dbReference type="SAM" id="Phobius"/>
    </source>
</evidence>
<keyword evidence="1" id="KW-0472">Membrane</keyword>
<dbReference type="RefSeq" id="WP_121091108.1">
    <property type="nucleotide sequence ID" value="NZ_RBZU01000018.1"/>
</dbReference>
<keyword evidence="1" id="KW-0812">Transmembrane</keyword>
<organism evidence="2 3">
    <name type="scientific">Pararobbsia silviterrae</name>
    <dbReference type="NCBI Taxonomy" id="1792498"/>
    <lineage>
        <taxon>Bacteria</taxon>
        <taxon>Pseudomonadati</taxon>
        <taxon>Pseudomonadota</taxon>
        <taxon>Betaproteobacteria</taxon>
        <taxon>Burkholderiales</taxon>
        <taxon>Burkholderiaceae</taxon>
        <taxon>Pararobbsia</taxon>
    </lineage>
</organism>
<keyword evidence="3" id="KW-1185">Reference proteome</keyword>
<accession>A0A494X2U0</accession>
<feature type="transmembrane region" description="Helical" evidence="1">
    <location>
        <begin position="104"/>
        <end position="127"/>
    </location>
</feature>
<dbReference type="OrthoDB" id="9181360at2"/>
<dbReference type="Proteomes" id="UP000270342">
    <property type="component" value="Unassembled WGS sequence"/>
</dbReference>
<reference evidence="2 3" key="1">
    <citation type="submission" date="2018-10" db="EMBL/GenBank/DDBJ databases">
        <title>Robbsia sp. DHC34, isolated from soil.</title>
        <authorList>
            <person name="Gao Z.-H."/>
            <person name="Qiu L.-H."/>
        </authorList>
    </citation>
    <scope>NUCLEOTIDE SEQUENCE [LARGE SCALE GENOMIC DNA]</scope>
    <source>
        <strain evidence="2 3">DHC34</strain>
    </source>
</reference>
<dbReference type="Pfam" id="PF09842">
    <property type="entry name" value="DUF2069"/>
    <property type="match status" value="1"/>
</dbReference>
<gene>
    <name evidence="2" type="ORF">D7S86_26640</name>
</gene>
<dbReference type="AlphaFoldDB" id="A0A494X2U0"/>
<proteinExistence type="predicted"/>